<dbReference type="AlphaFoldDB" id="A0A5C5VM47"/>
<proteinExistence type="predicted"/>
<dbReference type="Proteomes" id="UP000318878">
    <property type="component" value="Unassembled WGS sequence"/>
</dbReference>
<comment type="caution">
    <text evidence="1">The sequence shown here is derived from an EMBL/GenBank/DDBJ whole genome shotgun (WGS) entry which is preliminary data.</text>
</comment>
<protein>
    <submittedName>
        <fullName evidence="1">Uncharacterized protein</fullName>
    </submittedName>
</protein>
<accession>A0A5C5VM47</accession>
<gene>
    <name evidence="1" type="ORF">Enr8_12880</name>
</gene>
<reference evidence="1 2" key="1">
    <citation type="submission" date="2019-02" db="EMBL/GenBank/DDBJ databases">
        <title>Deep-cultivation of Planctomycetes and their phenomic and genomic characterization uncovers novel biology.</title>
        <authorList>
            <person name="Wiegand S."/>
            <person name="Jogler M."/>
            <person name="Boedeker C."/>
            <person name="Pinto D."/>
            <person name="Vollmers J."/>
            <person name="Rivas-Marin E."/>
            <person name="Kohn T."/>
            <person name="Peeters S.H."/>
            <person name="Heuer A."/>
            <person name="Rast P."/>
            <person name="Oberbeckmann S."/>
            <person name="Bunk B."/>
            <person name="Jeske O."/>
            <person name="Meyerdierks A."/>
            <person name="Storesund J.E."/>
            <person name="Kallscheuer N."/>
            <person name="Luecker S."/>
            <person name="Lage O.M."/>
            <person name="Pohl T."/>
            <person name="Merkel B.J."/>
            <person name="Hornburger P."/>
            <person name="Mueller R.-W."/>
            <person name="Bruemmer F."/>
            <person name="Labrenz M."/>
            <person name="Spormann A.M."/>
            <person name="Op Den Camp H."/>
            <person name="Overmann J."/>
            <person name="Amann R."/>
            <person name="Jetten M.S.M."/>
            <person name="Mascher T."/>
            <person name="Medema M.H."/>
            <person name="Devos D.P."/>
            <person name="Kaster A.-K."/>
            <person name="Ovreas L."/>
            <person name="Rohde M."/>
            <person name="Galperin M.Y."/>
            <person name="Jogler C."/>
        </authorList>
    </citation>
    <scope>NUCLEOTIDE SEQUENCE [LARGE SCALE GENOMIC DNA]</scope>
    <source>
        <strain evidence="1 2">Enr8</strain>
    </source>
</reference>
<evidence type="ECO:0000313" key="1">
    <source>
        <dbReference type="EMBL" id="TWT39588.1"/>
    </source>
</evidence>
<sequence>MCAGIRTLSGEMVMLYQEIPIAPGVEAMELSWKQRVSDLKDGKQSWFDARILLEFLDDDRTKVTPTPGASTSAARSENEKTSWFSQVRHGRFNHSSPVMVAA</sequence>
<dbReference type="RefSeq" id="WP_146429746.1">
    <property type="nucleotide sequence ID" value="NZ_SJPF01000001.1"/>
</dbReference>
<name>A0A5C5VM47_9BACT</name>
<dbReference type="EMBL" id="SJPF01000001">
    <property type="protein sequence ID" value="TWT39588.1"/>
    <property type="molecule type" value="Genomic_DNA"/>
</dbReference>
<dbReference type="OrthoDB" id="9800475at2"/>
<evidence type="ECO:0000313" key="2">
    <source>
        <dbReference type="Proteomes" id="UP000318878"/>
    </source>
</evidence>
<keyword evidence="2" id="KW-1185">Reference proteome</keyword>
<organism evidence="1 2">
    <name type="scientific">Blastopirellula retiformator</name>
    <dbReference type="NCBI Taxonomy" id="2527970"/>
    <lineage>
        <taxon>Bacteria</taxon>
        <taxon>Pseudomonadati</taxon>
        <taxon>Planctomycetota</taxon>
        <taxon>Planctomycetia</taxon>
        <taxon>Pirellulales</taxon>
        <taxon>Pirellulaceae</taxon>
        <taxon>Blastopirellula</taxon>
    </lineage>
</organism>